<feature type="compositionally biased region" description="Low complexity" evidence="1">
    <location>
        <begin position="44"/>
        <end position="66"/>
    </location>
</feature>
<dbReference type="Proteomes" id="UP000256964">
    <property type="component" value="Unassembled WGS sequence"/>
</dbReference>
<proteinExistence type="predicted"/>
<gene>
    <name evidence="2" type="ORF">OH76DRAFT_770694</name>
</gene>
<evidence type="ECO:0000256" key="1">
    <source>
        <dbReference type="SAM" id="MobiDB-lite"/>
    </source>
</evidence>
<reference evidence="2 3" key="1">
    <citation type="journal article" date="2018" name="Biotechnol. Biofuels">
        <title>Integrative visual omics of the white-rot fungus Polyporus brumalis exposes the biotechnological potential of its oxidative enzymes for delignifying raw plant biomass.</title>
        <authorList>
            <person name="Miyauchi S."/>
            <person name="Rancon A."/>
            <person name="Drula E."/>
            <person name="Hage H."/>
            <person name="Chaduli D."/>
            <person name="Favel A."/>
            <person name="Grisel S."/>
            <person name="Henrissat B."/>
            <person name="Herpoel-Gimbert I."/>
            <person name="Ruiz-Duenas F.J."/>
            <person name="Chevret D."/>
            <person name="Hainaut M."/>
            <person name="Lin J."/>
            <person name="Wang M."/>
            <person name="Pangilinan J."/>
            <person name="Lipzen A."/>
            <person name="Lesage-Meessen L."/>
            <person name="Navarro D."/>
            <person name="Riley R."/>
            <person name="Grigoriev I.V."/>
            <person name="Zhou S."/>
            <person name="Raouche S."/>
            <person name="Rosso M.N."/>
        </authorList>
    </citation>
    <scope>NUCLEOTIDE SEQUENCE [LARGE SCALE GENOMIC DNA]</scope>
    <source>
        <strain evidence="2 3">BRFM 1820</strain>
    </source>
</reference>
<name>A0A371D4P9_9APHY</name>
<feature type="region of interest" description="Disordered" evidence="1">
    <location>
        <begin position="25"/>
        <end position="85"/>
    </location>
</feature>
<evidence type="ECO:0000313" key="3">
    <source>
        <dbReference type="Proteomes" id="UP000256964"/>
    </source>
</evidence>
<organism evidence="2 3">
    <name type="scientific">Lentinus brumalis</name>
    <dbReference type="NCBI Taxonomy" id="2498619"/>
    <lineage>
        <taxon>Eukaryota</taxon>
        <taxon>Fungi</taxon>
        <taxon>Dikarya</taxon>
        <taxon>Basidiomycota</taxon>
        <taxon>Agaricomycotina</taxon>
        <taxon>Agaricomycetes</taxon>
        <taxon>Polyporales</taxon>
        <taxon>Polyporaceae</taxon>
        <taxon>Lentinus</taxon>
    </lineage>
</organism>
<dbReference type="EMBL" id="KZ857418">
    <property type="protein sequence ID" value="RDX47527.1"/>
    <property type="molecule type" value="Genomic_DNA"/>
</dbReference>
<feature type="compositionally biased region" description="Pro residues" evidence="1">
    <location>
        <begin position="68"/>
        <end position="80"/>
    </location>
</feature>
<accession>A0A371D4P9</accession>
<sequence>MRVCAPLFSRCSSCGYRFSSTIPRTTDCPTSHTDSPSHTEFPGSSSRAMSSNRSNSAPLTPPTDGGPHPHPATNPPPTIPDGPQLAVHTRSHAIAHATCTPLLPRGKDAAAHQPAPCLTHHELRRICLKYMWRIEGHVSCYHAEEKHESATQEEYLTFLCNILSARILLAELGDAAVARHVPDVARNVVADMGSSGEYAAGMGDRR</sequence>
<protein>
    <submittedName>
        <fullName evidence="2">Uncharacterized protein</fullName>
    </submittedName>
</protein>
<dbReference type="AlphaFoldDB" id="A0A371D4P9"/>
<keyword evidence="3" id="KW-1185">Reference proteome</keyword>
<feature type="compositionally biased region" description="Polar residues" evidence="1">
    <location>
        <begin position="25"/>
        <end position="38"/>
    </location>
</feature>
<evidence type="ECO:0000313" key="2">
    <source>
        <dbReference type="EMBL" id="RDX47527.1"/>
    </source>
</evidence>